<dbReference type="RefSeq" id="WP_217743752.1">
    <property type="nucleotide sequence ID" value="NZ_JAHOEI010000001.1"/>
</dbReference>
<organism evidence="2 3">
    <name type="scientific">Segatella copri</name>
    <dbReference type="NCBI Taxonomy" id="165179"/>
    <lineage>
        <taxon>Bacteria</taxon>
        <taxon>Pseudomonadati</taxon>
        <taxon>Bacteroidota</taxon>
        <taxon>Bacteroidia</taxon>
        <taxon>Bacteroidales</taxon>
        <taxon>Prevotellaceae</taxon>
        <taxon>Segatella</taxon>
    </lineage>
</organism>
<dbReference type="InterPro" id="IPR055360">
    <property type="entry name" value="bAvd"/>
</dbReference>
<evidence type="ECO:0000259" key="1">
    <source>
        <dbReference type="Pfam" id="PF22296"/>
    </source>
</evidence>
<gene>
    <name evidence="2" type="ORF">KSW82_00565</name>
</gene>
<protein>
    <submittedName>
        <fullName evidence="2">Four helix bundle protein</fullName>
    </submittedName>
</protein>
<sequence length="132" mass="15147">MTAKIASKTEIYRKTKKFLNEVIYIIKDFPKEQRYVVGDRIERTAIDSLHIIARVYMGRDLKARIADMVELQSNLELLNTLIEIAGEHQWIKGKGKLANLLLLMDSIGRQSTAWKGSLIKALKRSESERSQS</sequence>
<accession>A0AAW4N1V3</accession>
<evidence type="ECO:0000313" key="2">
    <source>
        <dbReference type="EMBL" id="MBV3386245.1"/>
    </source>
</evidence>
<reference evidence="2" key="1">
    <citation type="submission" date="2021-06" db="EMBL/GenBank/DDBJ databases">
        <title>Collection of gut derived symbiotic bacterial strains cultured from healthy donors.</title>
        <authorList>
            <person name="Lin H."/>
            <person name="Littmann E."/>
            <person name="Pamer E.G."/>
        </authorList>
    </citation>
    <scope>NUCLEOTIDE SEQUENCE</scope>
    <source>
        <strain evidence="2">MSK.21.74</strain>
    </source>
</reference>
<dbReference type="EMBL" id="JAHOEI010000001">
    <property type="protein sequence ID" value="MBV3386245.1"/>
    <property type="molecule type" value="Genomic_DNA"/>
</dbReference>
<name>A0AAW4N1V3_9BACT</name>
<comment type="caution">
    <text evidence="2">The sequence shown here is derived from an EMBL/GenBank/DDBJ whole genome shotgun (WGS) entry which is preliminary data.</text>
</comment>
<evidence type="ECO:0000313" key="3">
    <source>
        <dbReference type="Proteomes" id="UP001196765"/>
    </source>
</evidence>
<dbReference type="CDD" id="cd16376">
    <property type="entry name" value="Avd_like"/>
    <property type="match status" value="1"/>
</dbReference>
<feature type="domain" description="bAvd-like" evidence="1">
    <location>
        <begin position="12"/>
        <end position="116"/>
    </location>
</feature>
<dbReference type="Pfam" id="PF22296">
    <property type="entry name" value="bAvd"/>
    <property type="match status" value="1"/>
</dbReference>
<dbReference type="Proteomes" id="UP001196765">
    <property type="component" value="Unassembled WGS sequence"/>
</dbReference>
<dbReference type="AlphaFoldDB" id="A0AAW4N1V3"/>
<proteinExistence type="predicted"/>